<evidence type="ECO:0000313" key="1">
    <source>
        <dbReference type="EMBL" id="KAK8219290.1"/>
    </source>
</evidence>
<dbReference type="EMBL" id="JAMKPW020000004">
    <property type="protein sequence ID" value="KAK8219290.1"/>
    <property type="molecule type" value="Genomic_DNA"/>
</dbReference>
<gene>
    <name evidence="1" type="ORF">M8818_001024</name>
</gene>
<sequence length="622" mass="64669">MSGRPGARGNAPVRQGRGGLARHKKILRDNIHGVTKGDIRRLARRGGVKRTSGTIYEETRLVLEERLKELLEMIVRLVEYRAHKTVTVTDVIFVLNRMLSNFLLALVAIKNVQAHTLFSRLFIDGQDLGNGTCIRMPIDPSTATDPIANISSTDTTCGVNGTLSVPRICGATTNSTLTFEYHDWPNDPSRGSIDISHKGPCAVYLKKVASALTSLAPGDGWFKIWDSGYDASTNQWCTETLIANNGHLSVALPAGLEGGYYLIRPELLALHQADKDPSDPQFYVGCAQLFLQGTGTGTAVPALPDTVEIPGYVAEGQPALTFDIWSVPMKLPYPMPGPPIYSPVASANPADDDENTVSSTTRRSTAQLTQTEGLKPAACVLEVANWCGIELSPYTTSAGCWNASAACWDQCTACYAAAPPTGGANCAIWDEKCAAIVAACNGGDFEGPPDYMRVLTPPFATVSLPLPSPAQTGGEAYLPAAAAAAGAGPGGAYSSGGAGVASSSLTVVANAASACASTSASATAVSVAAAATTALTVSTDGACNSSTTCAGSSFGDCCSQHGWCGSTGDYCGAGCQASCGICGTGTDASVKRRSHARHLSLHRHGQKLRLLGAGGSEEDLVR</sequence>
<proteinExistence type="predicted"/>
<accession>A0ACC3SLE6</accession>
<dbReference type="Proteomes" id="UP001320706">
    <property type="component" value="Unassembled WGS sequence"/>
</dbReference>
<organism evidence="1 2">
    <name type="scientific">Zalaria obscura</name>
    <dbReference type="NCBI Taxonomy" id="2024903"/>
    <lineage>
        <taxon>Eukaryota</taxon>
        <taxon>Fungi</taxon>
        <taxon>Dikarya</taxon>
        <taxon>Ascomycota</taxon>
        <taxon>Pezizomycotina</taxon>
        <taxon>Dothideomycetes</taxon>
        <taxon>Dothideomycetidae</taxon>
        <taxon>Dothideales</taxon>
        <taxon>Zalariaceae</taxon>
        <taxon>Zalaria</taxon>
    </lineage>
</organism>
<protein>
    <submittedName>
        <fullName evidence="1">Uncharacterized protein</fullName>
    </submittedName>
</protein>
<evidence type="ECO:0000313" key="2">
    <source>
        <dbReference type="Proteomes" id="UP001320706"/>
    </source>
</evidence>
<name>A0ACC3SLE6_9PEZI</name>
<keyword evidence="2" id="KW-1185">Reference proteome</keyword>
<reference evidence="1" key="1">
    <citation type="submission" date="2024-02" db="EMBL/GenBank/DDBJ databases">
        <title>Metagenome Assembled Genome of Zalaria obscura JY119.</title>
        <authorList>
            <person name="Vighnesh L."/>
            <person name="Jagadeeshwari U."/>
            <person name="Venkata Ramana C."/>
            <person name="Sasikala C."/>
        </authorList>
    </citation>
    <scope>NUCLEOTIDE SEQUENCE</scope>
    <source>
        <strain evidence="1">JY119</strain>
    </source>
</reference>
<comment type="caution">
    <text evidence="1">The sequence shown here is derived from an EMBL/GenBank/DDBJ whole genome shotgun (WGS) entry which is preliminary data.</text>
</comment>